<dbReference type="Proteomes" id="UP000229730">
    <property type="component" value="Unassembled WGS sequence"/>
</dbReference>
<feature type="signal peptide" evidence="1">
    <location>
        <begin position="1"/>
        <end position="22"/>
    </location>
</feature>
<evidence type="ECO:0000313" key="4">
    <source>
        <dbReference type="Proteomes" id="UP000229730"/>
    </source>
</evidence>
<reference evidence="3 4" key="1">
    <citation type="submission" date="2017-10" db="EMBL/GenBank/DDBJ databases">
        <title>Frigbacter circumglobatus gen. nov. sp. nov., isolated from sediment cultured in situ.</title>
        <authorList>
            <person name="Zhao Z."/>
        </authorList>
    </citation>
    <scope>NUCLEOTIDE SEQUENCE [LARGE SCALE GENOMIC DNA]</scope>
    <source>
        <strain evidence="3 4">ZYL</strain>
    </source>
</reference>
<name>A0A2G4YRK6_9PROT</name>
<evidence type="ECO:0000256" key="1">
    <source>
        <dbReference type="SAM" id="SignalP"/>
    </source>
</evidence>
<gene>
    <name evidence="3" type="ORF">CRD36_09615</name>
</gene>
<dbReference type="OrthoDB" id="8480711at2"/>
<sequence>MKKTASLIAIATGFSLMGVAIATAEKISDVTESRSHGDFERIVIDDAGVGLDVKIGDSYAVTLNGSEEWAKKITTQVKNNALIIGYEGKKKKKNFKFDSDYRITITMPKFTGLDVNGAVDAHISDVDSDDLGFEVNGAANIEIDGRCGTLTVELDGAGNFSGEDLKCEAVTVEINGAGNAEVYGSKSATLDINGIGNIDLYGNPATVKKDKSLFSNITIHNK</sequence>
<organism evidence="3 4">
    <name type="scientific">Paremcibacter congregatus</name>
    <dbReference type="NCBI Taxonomy" id="2043170"/>
    <lineage>
        <taxon>Bacteria</taxon>
        <taxon>Pseudomonadati</taxon>
        <taxon>Pseudomonadota</taxon>
        <taxon>Alphaproteobacteria</taxon>
        <taxon>Emcibacterales</taxon>
        <taxon>Emcibacteraceae</taxon>
        <taxon>Paremcibacter</taxon>
    </lineage>
</organism>
<accession>A0A2G4YRK6</accession>
<keyword evidence="1" id="KW-0732">Signal</keyword>
<dbReference type="RefSeq" id="WP_099472557.1">
    <property type="nucleotide sequence ID" value="NZ_CP041025.1"/>
</dbReference>
<dbReference type="EMBL" id="PDEM01000020">
    <property type="protein sequence ID" value="PHZ84969.1"/>
    <property type="molecule type" value="Genomic_DNA"/>
</dbReference>
<dbReference type="Pfam" id="PF10988">
    <property type="entry name" value="DUF2807"/>
    <property type="match status" value="1"/>
</dbReference>
<protein>
    <recommendedName>
        <fullName evidence="2">Putative auto-transporter adhesin head GIN domain-containing protein</fullName>
    </recommendedName>
</protein>
<keyword evidence="4" id="KW-1185">Reference proteome</keyword>
<feature type="domain" description="Putative auto-transporter adhesin head GIN" evidence="2">
    <location>
        <begin position="39"/>
        <end position="204"/>
    </location>
</feature>
<dbReference type="InParanoid" id="A0A2G4YRK6"/>
<dbReference type="InterPro" id="IPR021255">
    <property type="entry name" value="DUF2807"/>
</dbReference>
<comment type="caution">
    <text evidence="3">The sequence shown here is derived from an EMBL/GenBank/DDBJ whole genome shotgun (WGS) entry which is preliminary data.</text>
</comment>
<proteinExistence type="predicted"/>
<dbReference type="AlphaFoldDB" id="A0A2G4YRK6"/>
<dbReference type="Gene3D" id="2.160.20.120">
    <property type="match status" value="1"/>
</dbReference>
<dbReference type="PANTHER" id="PTHR39200:SF1">
    <property type="entry name" value="AUTO-TRANSPORTER ADHESIN HEAD GIN DOMAIN-CONTAINING PROTEIN-RELATED"/>
    <property type="match status" value="1"/>
</dbReference>
<evidence type="ECO:0000313" key="3">
    <source>
        <dbReference type="EMBL" id="PHZ84969.1"/>
    </source>
</evidence>
<dbReference type="PANTHER" id="PTHR39200">
    <property type="entry name" value="HYPOTHETICAL EXPORTED PROTEIN"/>
    <property type="match status" value="1"/>
</dbReference>
<feature type="chain" id="PRO_5013619763" description="Putative auto-transporter adhesin head GIN domain-containing protein" evidence="1">
    <location>
        <begin position="23"/>
        <end position="222"/>
    </location>
</feature>
<evidence type="ECO:0000259" key="2">
    <source>
        <dbReference type="Pfam" id="PF10988"/>
    </source>
</evidence>